<evidence type="ECO:0000313" key="5">
    <source>
        <dbReference type="EMBL" id="KTD48226.1"/>
    </source>
</evidence>
<feature type="domain" description="Ras-GEF" evidence="4">
    <location>
        <begin position="527"/>
        <end position="763"/>
    </location>
</feature>
<dbReference type="Proteomes" id="UP000054618">
    <property type="component" value="Unassembled WGS sequence"/>
</dbReference>
<evidence type="ECO:0000256" key="1">
    <source>
        <dbReference type="ARBA" id="ARBA00022658"/>
    </source>
</evidence>
<dbReference type="Pfam" id="PF00617">
    <property type="entry name" value="RasGEF"/>
    <property type="match status" value="1"/>
</dbReference>
<dbReference type="PROSITE" id="PS50009">
    <property type="entry name" value="RASGEF_CAT"/>
    <property type="match status" value="1"/>
</dbReference>
<dbReference type="InterPro" id="IPR036964">
    <property type="entry name" value="RASGEF_cat_dom_sf"/>
</dbReference>
<dbReference type="InterPro" id="IPR001895">
    <property type="entry name" value="RASGEF_cat_dom"/>
</dbReference>
<feature type="compositionally biased region" description="Polar residues" evidence="3">
    <location>
        <begin position="924"/>
        <end position="935"/>
    </location>
</feature>
<dbReference type="SMART" id="SM00147">
    <property type="entry name" value="RasGEF"/>
    <property type="match status" value="1"/>
</dbReference>
<feature type="region of interest" description="Disordered" evidence="3">
    <location>
        <begin position="909"/>
        <end position="949"/>
    </location>
</feature>
<dbReference type="EMBL" id="LNYS01000012">
    <property type="protein sequence ID" value="KTD48226.1"/>
    <property type="molecule type" value="Genomic_DNA"/>
</dbReference>
<dbReference type="SUPFAM" id="SSF48403">
    <property type="entry name" value="Ankyrin repeat"/>
    <property type="match status" value="1"/>
</dbReference>
<evidence type="ECO:0000256" key="3">
    <source>
        <dbReference type="SAM" id="MobiDB-lite"/>
    </source>
</evidence>
<proteinExistence type="predicted"/>
<name>A0A0W0XUW6_9GAMM</name>
<evidence type="ECO:0000259" key="4">
    <source>
        <dbReference type="PROSITE" id="PS50009"/>
    </source>
</evidence>
<dbReference type="GO" id="GO:0005085">
    <property type="term" value="F:guanyl-nucleotide exchange factor activity"/>
    <property type="evidence" value="ECO:0007669"/>
    <property type="project" value="UniProtKB-KW"/>
</dbReference>
<keyword evidence="2" id="KW-0040">ANK repeat</keyword>
<gene>
    <name evidence="5" type="ORF">Lqui_2037</name>
</gene>
<dbReference type="SMART" id="SM00248">
    <property type="entry name" value="ANK"/>
    <property type="match status" value="3"/>
</dbReference>
<dbReference type="PATRIC" id="fig|45073.5.peg.2147"/>
<dbReference type="PROSITE" id="PS50088">
    <property type="entry name" value="ANK_REPEAT"/>
    <property type="match status" value="1"/>
</dbReference>
<keyword evidence="1" id="KW-0344">Guanine-nucleotide releasing factor</keyword>
<dbReference type="Gene3D" id="1.25.40.20">
    <property type="entry name" value="Ankyrin repeat-containing domain"/>
    <property type="match status" value="1"/>
</dbReference>
<dbReference type="AlphaFoldDB" id="A0A0W0XUW6"/>
<dbReference type="GO" id="GO:0005886">
    <property type="term" value="C:plasma membrane"/>
    <property type="evidence" value="ECO:0007669"/>
    <property type="project" value="TreeGrafter"/>
</dbReference>
<evidence type="ECO:0000313" key="6">
    <source>
        <dbReference type="Proteomes" id="UP000054618"/>
    </source>
</evidence>
<evidence type="ECO:0000256" key="2">
    <source>
        <dbReference type="PROSITE-ProRule" id="PRU00023"/>
    </source>
</evidence>
<accession>A0A0W0XUW6</accession>
<dbReference type="InterPro" id="IPR023578">
    <property type="entry name" value="Ras_GEF_dom_sf"/>
</dbReference>
<dbReference type="OrthoDB" id="5649125at2"/>
<dbReference type="GO" id="GO:0007265">
    <property type="term" value="P:Ras protein signal transduction"/>
    <property type="evidence" value="ECO:0007669"/>
    <property type="project" value="TreeGrafter"/>
</dbReference>
<comment type="caution">
    <text evidence="5">The sequence shown here is derived from an EMBL/GenBank/DDBJ whole genome shotgun (WGS) entry which is preliminary data.</text>
</comment>
<dbReference type="InterPro" id="IPR036770">
    <property type="entry name" value="Ankyrin_rpt-contain_sf"/>
</dbReference>
<dbReference type="STRING" id="45073.Lqui_2037"/>
<feature type="repeat" description="ANK" evidence="2">
    <location>
        <begin position="118"/>
        <end position="140"/>
    </location>
</feature>
<dbReference type="RefSeq" id="WP_058508136.1">
    <property type="nucleotide sequence ID" value="NZ_CAAAIK010000010.1"/>
</dbReference>
<dbReference type="Gene3D" id="1.10.840.10">
    <property type="entry name" value="Ras guanine-nucleotide exchange factors catalytic domain"/>
    <property type="match status" value="1"/>
</dbReference>
<reference evidence="5 6" key="1">
    <citation type="submission" date="2015-11" db="EMBL/GenBank/DDBJ databases">
        <title>Genomic analysis of 38 Legionella species identifies large and diverse effector repertoires.</title>
        <authorList>
            <person name="Burstein D."/>
            <person name="Amaro F."/>
            <person name="Zusman T."/>
            <person name="Lifshitz Z."/>
            <person name="Cohen O."/>
            <person name="Gilbert J.A."/>
            <person name="Pupko T."/>
            <person name="Shuman H.A."/>
            <person name="Segal G."/>
        </authorList>
    </citation>
    <scope>NUCLEOTIDE SEQUENCE [LARGE SCALE GENOMIC DNA]</scope>
    <source>
        <strain evidence="5 6">CDC#1442-AUS-E</strain>
    </source>
</reference>
<dbReference type="InterPro" id="IPR008937">
    <property type="entry name" value="Ras-like_GEF"/>
</dbReference>
<dbReference type="PROSITE" id="PS50297">
    <property type="entry name" value="ANK_REP_REGION"/>
    <property type="match status" value="1"/>
</dbReference>
<organism evidence="5 6">
    <name type="scientific">Legionella quinlivanii</name>
    <dbReference type="NCBI Taxonomy" id="45073"/>
    <lineage>
        <taxon>Bacteria</taxon>
        <taxon>Pseudomonadati</taxon>
        <taxon>Pseudomonadota</taxon>
        <taxon>Gammaproteobacteria</taxon>
        <taxon>Legionellales</taxon>
        <taxon>Legionellaceae</taxon>
        <taxon>Legionella</taxon>
    </lineage>
</organism>
<sequence length="981" mass="112680">MNKKKILELIHSKKNYKQISMDLINGLSKNPGLMSLAYNSSTSSATNLSLFHCLLENNKEDIFFELLKNQSFWPLVFREDSEGQSILHYLVKTERDNSTLLANILEIRPGLINRLTRNGDTALHIAVKSGRIWAIKALVKQEKNDVLARNEQGESAFSLAANNRALLNALVSRDLERLRSLSLVSCDMSSSKKSEIRKTFPRFCPLPAGNTSSIMEELENDRRYTWEEALQLMREDSFQSKEDESLDDFSRTFLELLKHYNKNSTSTVYLKQLADFIKKSRLLSYADSQLEATIFKNSKSQKVLAELLQVLQPVVQEESKKLYEKHFSLVEHYLQLILIEGFNQNYVKNTPPSFEALDSNKAKLLEALWSMTEMSSIHFENGHFPIELLNRQILGLQQEYSFEEILNGLYLLFPKLDRRQKLLSHYFNWQLLYYNGAIGNISNEASFQNQLSLFGKRSLYYTQGLDELGLPLSKLFDELVNLHSSPFFRNYRQLIDWSNHPKISQRCSFDALVDSALQKKPGERSAEVELIADELRMLTRDFYRNVSLEEFRHNNWSKADQSVKARTILQCTDNFNKLNNYFVQKILSQTSKNVANVLQLLLQLAQALCNFRGESEADLNHLMLIASVLNSHRILRLNKYFKKLTPADREVYNQLDELVSNQENFKWLRRAASSFDSSLPFIPGILGDITKASEGNSKLISKSEQVGGTILNLYERKCKNQFQADCFRTDIREFLSEYNFYNEDEQSLASYVLYPKNVYLDLSQMNFSNVTSILQHLNQDFLDQNLLPKIKIGDKLDLPKFCLPKLLSVFHNWLKSMTHLSEPQYLFLQDTLSSLNESVARAIKINNEIYVKKMGFPYIDEHCYKQKLQSFVLYIERIKTQPANRENADSPRTAIGKLKAQLLFFGSSRSVPGEGETKPAKRVQSLNAAESSSSLWKEPRRKSTPPSLECGSIGISLDGGLATLTPIEESIIQMASDTFSL</sequence>
<dbReference type="InterPro" id="IPR002110">
    <property type="entry name" value="Ankyrin_rpt"/>
</dbReference>
<keyword evidence="6" id="KW-1185">Reference proteome</keyword>
<dbReference type="SUPFAM" id="SSF48366">
    <property type="entry name" value="Ras GEF"/>
    <property type="match status" value="1"/>
</dbReference>
<dbReference type="PANTHER" id="PTHR23113">
    <property type="entry name" value="GUANINE NUCLEOTIDE EXCHANGE FACTOR"/>
    <property type="match status" value="1"/>
</dbReference>
<protein>
    <submittedName>
        <fullName evidence="5">RasGEF domain protein</fullName>
    </submittedName>
</protein>
<dbReference type="PANTHER" id="PTHR23113:SF368">
    <property type="entry name" value="CELL DIVISION CONTROL PROTEIN 25"/>
    <property type="match status" value="1"/>
</dbReference>